<evidence type="ECO:0000256" key="2">
    <source>
        <dbReference type="ARBA" id="ARBA00022643"/>
    </source>
</evidence>
<dbReference type="Pfam" id="PF00296">
    <property type="entry name" value="Bac_luciferase"/>
    <property type="match status" value="1"/>
</dbReference>
<keyword evidence="2" id="KW-0288">FMN</keyword>
<comment type="similarity">
    <text evidence="5">Belongs to the NtaA/SnaA/DszA monooxygenase family.</text>
</comment>
<dbReference type="PIRSF" id="PIRSF000337">
    <property type="entry name" value="NTA_MOA"/>
    <property type="match status" value="1"/>
</dbReference>
<dbReference type="CDD" id="cd01095">
    <property type="entry name" value="Nitrilotriacetate_monoxgenase"/>
    <property type="match status" value="1"/>
</dbReference>
<gene>
    <name evidence="7" type="ORF">ABK249_31360</name>
</gene>
<feature type="domain" description="Luciferase-like" evidence="6">
    <location>
        <begin position="22"/>
        <end position="382"/>
    </location>
</feature>
<dbReference type="Proteomes" id="UP001496627">
    <property type="component" value="Unassembled WGS sequence"/>
</dbReference>
<accession>A0ABV0MBY7</accession>
<evidence type="ECO:0000313" key="7">
    <source>
        <dbReference type="EMBL" id="MEQ1409404.1"/>
    </source>
</evidence>
<keyword evidence="1" id="KW-0285">Flavoprotein</keyword>
<evidence type="ECO:0000256" key="1">
    <source>
        <dbReference type="ARBA" id="ARBA00022630"/>
    </source>
</evidence>
<dbReference type="NCBIfam" id="TIGR03860">
    <property type="entry name" value="FMN_nitrolo"/>
    <property type="match status" value="1"/>
</dbReference>
<dbReference type="SUPFAM" id="SSF51679">
    <property type="entry name" value="Bacterial luciferase-like"/>
    <property type="match status" value="1"/>
</dbReference>
<evidence type="ECO:0000256" key="3">
    <source>
        <dbReference type="ARBA" id="ARBA00023002"/>
    </source>
</evidence>
<dbReference type="EC" id="1.-.-.-" evidence="7"/>
<evidence type="ECO:0000313" key="8">
    <source>
        <dbReference type="Proteomes" id="UP001496627"/>
    </source>
</evidence>
<keyword evidence="3 7" id="KW-0560">Oxidoreductase</keyword>
<dbReference type="InterPro" id="IPR036661">
    <property type="entry name" value="Luciferase-like_sf"/>
</dbReference>
<sequence>MANRRMIMSAFFFNPQGDHRMSWRHPGAPGKEIFGLDYFRRLAGAAEEAKMDAIFLADHVAIWDSYESNIAHYANTRLEPLTLLSALAAVTSNIGLISTASASYTEPYNLARTFASLDHISGGRSAWNVVTSGMNEEAMNFGRDGNIEHAYRYERAAEFLETAKALWDSIEEEALLFDKRSGFFADPARVHRINHVGKHFKVRGPLNVPRPPQGYPIIVQAGSSEDGKVLAAKHAEINFSLSRSIEEGKKYRADFDARLITNGRTPDSLKILPGILPIVAASASEAEEKRDFLESLTPPRLAVDLVSSWVGKDLSSFPADGPVPELPDEGTFNGQRTNLIRVKAMAAQGMTIRQIASQVAKAGTAPVMAGTPKQIADEMEAWFIEGAADGFNLMFPVLPGDWQDFTRDVAPELQRRGLVQREYAPGTLRDKLGLQRPANMFVSAR</sequence>
<dbReference type="RefSeq" id="WP_227705490.1">
    <property type="nucleotide sequence ID" value="NZ_JBEAAL010000043.1"/>
</dbReference>
<proteinExistence type="inferred from homology"/>
<comment type="caution">
    <text evidence="7">The sequence shown here is derived from an EMBL/GenBank/DDBJ whole genome shotgun (WGS) entry which is preliminary data.</text>
</comment>
<evidence type="ECO:0000259" key="6">
    <source>
        <dbReference type="Pfam" id="PF00296"/>
    </source>
</evidence>
<evidence type="ECO:0000256" key="4">
    <source>
        <dbReference type="ARBA" id="ARBA00023033"/>
    </source>
</evidence>
<dbReference type="GO" id="GO:0016491">
    <property type="term" value="F:oxidoreductase activity"/>
    <property type="evidence" value="ECO:0007669"/>
    <property type="project" value="UniProtKB-KW"/>
</dbReference>
<reference evidence="7 8" key="1">
    <citation type="submission" date="2024-05" db="EMBL/GenBank/DDBJ databases">
        <title>Neorhizobium sp. Rsf11, a plant growth promoting and heavy metal resistant PAH-degrader.</title>
        <authorList>
            <person name="Golubev S.N."/>
            <person name="Muratova A.Y."/>
            <person name="Markelova M.I."/>
        </authorList>
    </citation>
    <scope>NUCLEOTIDE SEQUENCE [LARGE SCALE GENOMIC DNA]</scope>
    <source>
        <strain evidence="7 8">Rsf11</strain>
    </source>
</reference>
<keyword evidence="8" id="KW-1185">Reference proteome</keyword>
<evidence type="ECO:0000256" key="5">
    <source>
        <dbReference type="ARBA" id="ARBA00033748"/>
    </source>
</evidence>
<dbReference type="EMBL" id="JBEAAL010000043">
    <property type="protein sequence ID" value="MEQ1409404.1"/>
    <property type="molecule type" value="Genomic_DNA"/>
</dbReference>
<dbReference type="PANTHER" id="PTHR30011">
    <property type="entry name" value="ALKANESULFONATE MONOOXYGENASE-RELATED"/>
    <property type="match status" value="1"/>
</dbReference>
<dbReference type="InterPro" id="IPR011251">
    <property type="entry name" value="Luciferase-like_dom"/>
</dbReference>
<keyword evidence="4" id="KW-0503">Monooxygenase</keyword>
<protein>
    <submittedName>
        <fullName evidence="7">LLM class flavin-dependent oxidoreductase</fullName>
        <ecNumber evidence="7">1.-.-.-</ecNumber>
    </submittedName>
</protein>
<organism evidence="7 8">
    <name type="scientific">Neorhizobium phenanthreniclasticum</name>
    <dbReference type="NCBI Taxonomy" id="3157917"/>
    <lineage>
        <taxon>Bacteria</taxon>
        <taxon>Pseudomonadati</taxon>
        <taxon>Pseudomonadota</taxon>
        <taxon>Alphaproteobacteria</taxon>
        <taxon>Hyphomicrobiales</taxon>
        <taxon>Rhizobiaceae</taxon>
        <taxon>Rhizobium/Agrobacterium group</taxon>
        <taxon>Neorhizobium</taxon>
    </lineage>
</organism>
<dbReference type="InterPro" id="IPR051260">
    <property type="entry name" value="Diverse_substr_monoxygenases"/>
</dbReference>
<dbReference type="InterPro" id="IPR016215">
    <property type="entry name" value="NTA_MOA"/>
</dbReference>
<dbReference type="Gene3D" id="3.20.20.30">
    <property type="entry name" value="Luciferase-like domain"/>
    <property type="match status" value="1"/>
</dbReference>
<dbReference type="PANTHER" id="PTHR30011:SF16">
    <property type="entry name" value="C2H2 FINGER DOMAIN TRANSCRIPTION FACTOR (EUROFUNG)-RELATED"/>
    <property type="match status" value="1"/>
</dbReference>
<name>A0ABV0MBY7_9HYPH</name>